<accession>A0A6S6S392</accession>
<evidence type="ECO:0008006" key="2">
    <source>
        <dbReference type="Google" id="ProtNLM"/>
    </source>
</evidence>
<proteinExistence type="predicted"/>
<organism evidence="1">
    <name type="scientific">uncultured Sulfurovum sp</name>
    <dbReference type="NCBI Taxonomy" id="269237"/>
    <lineage>
        <taxon>Bacteria</taxon>
        <taxon>Pseudomonadati</taxon>
        <taxon>Campylobacterota</taxon>
        <taxon>Epsilonproteobacteria</taxon>
        <taxon>Campylobacterales</taxon>
        <taxon>Sulfurovaceae</taxon>
        <taxon>Sulfurovum</taxon>
        <taxon>environmental samples</taxon>
    </lineage>
</organism>
<gene>
    <name evidence="1" type="ORF">HELGO_WM12384</name>
</gene>
<evidence type="ECO:0000313" key="1">
    <source>
        <dbReference type="EMBL" id="CAA6800732.1"/>
    </source>
</evidence>
<dbReference type="EMBL" id="CACVAP010000031">
    <property type="protein sequence ID" value="CAA6800732.1"/>
    <property type="molecule type" value="Genomic_DNA"/>
</dbReference>
<protein>
    <recommendedName>
        <fullName evidence="2">Restriction endonuclease type IV Mrr domain-containing protein</fullName>
    </recommendedName>
</protein>
<dbReference type="AlphaFoldDB" id="A0A6S6S392"/>
<reference evidence="1" key="1">
    <citation type="submission" date="2020-01" db="EMBL/GenBank/DDBJ databases">
        <authorList>
            <person name="Meier V. D."/>
            <person name="Meier V D."/>
        </authorList>
    </citation>
    <scope>NUCLEOTIDE SEQUENCE</scope>
    <source>
        <strain evidence="1">HLG_WM_MAG_06</strain>
    </source>
</reference>
<sequence length="235" mass="28122">MSIIPRNIFKPNMKNEYISATELAKFFSIEPRQLNQILTTLKWIEKEHYIWWLATDLGKENGAIEYTSSNSRVHYVYWEKSIMQNQELLATIQTTVRSYIENNLYEEFIKDSFQAQGYTVWHHSKDKTQQDKNRNITLIAKKNKKILLIHCRDNQLDISIDELKVFQQQRDDFKKDNPVFENYDLSLHYSMSGFFLTEEAYEYVEENRGDITYEVVKGNSENNWMDSLLLREEMN</sequence>
<name>A0A6S6S392_9BACT</name>